<organism evidence="1 2">
    <name type="scientific">Rhizocola hellebori</name>
    <dbReference type="NCBI Taxonomy" id="1392758"/>
    <lineage>
        <taxon>Bacteria</taxon>
        <taxon>Bacillati</taxon>
        <taxon>Actinomycetota</taxon>
        <taxon>Actinomycetes</taxon>
        <taxon>Micromonosporales</taxon>
        <taxon>Micromonosporaceae</taxon>
        <taxon>Rhizocola</taxon>
    </lineage>
</organism>
<dbReference type="PANTHER" id="PTHR41287:SF1">
    <property type="entry name" value="PROTEIN YMFN"/>
    <property type="match status" value="1"/>
</dbReference>
<reference evidence="1" key="1">
    <citation type="submission" date="2021-01" db="EMBL/GenBank/DDBJ databases">
        <title>Whole genome shotgun sequence of Rhizocola hellebori NBRC 109834.</title>
        <authorList>
            <person name="Komaki H."/>
            <person name="Tamura T."/>
        </authorList>
    </citation>
    <scope>NUCLEOTIDE SEQUENCE</scope>
    <source>
        <strain evidence="1">NBRC 109834</strain>
    </source>
</reference>
<dbReference type="InterPro" id="IPR005021">
    <property type="entry name" value="Terminase_largesu-like"/>
</dbReference>
<dbReference type="EMBL" id="BONY01000037">
    <property type="protein sequence ID" value="GIH07490.1"/>
    <property type="molecule type" value="Genomic_DNA"/>
</dbReference>
<dbReference type="PANTHER" id="PTHR41287">
    <property type="match status" value="1"/>
</dbReference>
<dbReference type="InterPro" id="IPR027417">
    <property type="entry name" value="P-loop_NTPase"/>
</dbReference>
<accession>A0A8J3QD78</accession>
<evidence type="ECO:0000313" key="1">
    <source>
        <dbReference type="EMBL" id="GIH07490.1"/>
    </source>
</evidence>
<dbReference type="RefSeq" id="WP_239124078.1">
    <property type="nucleotide sequence ID" value="NZ_BONY01000037.1"/>
</dbReference>
<dbReference type="AlphaFoldDB" id="A0A8J3QD78"/>
<protein>
    <recommendedName>
        <fullName evidence="3">Terminase</fullName>
    </recommendedName>
</protein>
<evidence type="ECO:0008006" key="3">
    <source>
        <dbReference type="Google" id="ProtNLM"/>
    </source>
</evidence>
<sequence>MNATALAEPGAEIRGSVLPRIYTPPLITGPPGGCPCGCALTRETSYGYLLIEFAEIIGWPFDPWQQFLSIHAGELLPDGRPRFRQLLVIVARQNGKTVWTRVLILFWMFVQKAPLTIATHTDRGEAKLSWLATIKMANAIKWLREELPAVHQKLQIGEEDFWNVHDAHYRFKAPNGRAGRGPTVHRGLLDELREHTNRDTLSAVEGAMNAVKDAQLVMISNQGDRKAVVLKSIRESALNYIHTGQGDRRVGLIEYSAPEGARPTDLAALAMANPDLGNRIDPEALLGMAMTAENAGGEDLDHFKIEYMCQAVELLKAAIDIDMWKDRGPQEGRELVDLAAHRDKLALCFDVSIDGKHVTLAGAALIDGLVKVEIIQAWDSTKDARRDLPSVVAKLRPRVLAWLPGGPAAALAAELVRPKVKPVNAQGKPVRWPPPRVKLSEITSEATAVCMGFSEQVESDELRHDGHALGLAHVGNAVQLSRGDAWVFARKGAGHVDALYSMAGAVHEARILPPPPPPLHVT</sequence>
<name>A0A8J3QD78_9ACTN</name>
<comment type="caution">
    <text evidence="1">The sequence shown here is derived from an EMBL/GenBank/DDBJ whole genome shotgun (WGS) entry which is preliminary data.</text>
</comment>
<dbReference type="Gene3D" id="3.40.50.300">
    <property type="entry name" value="P-loop containing nucleotide triphosphate hydrolases"/>
    <property type="match status" value="1"/>
</dbReference>
<keyword evidence="2" id="KW-1185">Reference proteome</keyword>
<proteinExistence type="predicted"/>
<gene>
    <name evidence="1" type="ORF">Rhe02_55570</name>
</gene>
<dbReference type="Proteomes" id="UP000612899">
    <property type="component" value="Unassembled WGS sequence"/>
</dbReference>
<evidence type="ECO:0000313" key="2">
    <source>
        <dbReference type="Proteomes" id="UP000612899"/>
    </source>
</evidence>